<organism evidence="8">
    <name type="scientific">Soboliphyme baturini</name>
    <dbReference type="NCBI Taxonomy" id="241478"/>
    <lineage>
        <taxon>Eukaryota</taxon>
        <taxon>Metazoa</taxon>
        <taxon>Ecdysozoa</taxon>
        <taxon>Nematoda</taxon>
        <taxon>Enoplea</taxon>
        <taxon>Dorylaimia</taxon>
        <taxon>Dioctophymatida</taxon>
        <taxon>Dioctophymatoidea</taxon>
        <taxon>Soboliphymatidae</taxon>
        <taxon>Soboliphyme</taxon>
    </lineage>
</organism>
<keyword evidence="7" id="KW-1185">Reference proteome</keyword>
<evidence type="ECO:0000259" key="5">
    <source>
        <dbReference type="PROSITE" id="PS51747"/>
    </source>
</evidence>
<evidence type="ECO:0000256" key="3">
    <source>
        <dbReference type="ARBA" id="ARBA00022801"/>
    </source>
</evidence>
<dbReference type="InterPro" id="IPR050202">
    <property type="entry name" value="Cyt/Deoxycyt_deaminase"/>
</dbReference>
<gene>
    <name evidence="6" type="ORF">SBAD_LOCUS6056</name>
</gene>
<dbReference type="SUPFAM" id="SSF53927">
    <property type="entry name" value="Cytidine deaminase-like"/>
    <property type="match status" value="1"/>
</dbReference>
<keyword evidence="3" id="KW-0378">Hydrolase</keyword>
<reference evidence="6 7" key="2">
    <citation type="submission" date="2018-11" db="EMBL/GenBank/DDBJ databases">
        <authorList>
            <consortium name="Pathogen Informatics"/>
        </authorList>
    </citation>
    <scope>NUCLEOTIDE SEQUENCE [LARGE SCALE GENOMIC DNA]</scope>
</reference>
<dbReference type="PANTHER" id="PTHR11644:SF2">
    <property type="entry name" value="CYTIDINE DEAMINASE"/>
    <property type="match status" value="1"/>
</dbReference>
<dbReference type="Gene3D" id="3.40.140.10">
    <property type="entry name" value="Cytidine Deaminase, domain 2"/>
    <property type="match status" value="1"/>
</dbReference>
<feature type="domain" description="CMP/dCMP-type deaminase" evidence="5">
    <location>
        <begin position="1"/>
        <end position="122"/>
    </location>
</feature>
<dbReference type="EMBL" id="UZAM01009461">
    <property type="protein sequence ID" value="VDP09095.1"/>
    <property type="molecule type" value="Genomic_DNA"/>
</dbReference>
<dbReference type="CDD" id="cd01283">
    <property type="entry name" value="cytidine_deaminase"/>
    <property type="match status" value="1"/>
</dbReference>
<dbReference type="GO" id="GO:0042802">
    <property type="term" value="F:identical protein binding"/>
    <property type="evidence" value="ECO:0007669"/>
    <property type="project" value="UniProtKB-ARBA"/>
</dbReference>
<dbReference type="InterPro" id="IPR002125">
    <property type="entry name" value="CMP_dCMP_dom"/>
</dbReference>
<evidence type="ECO:0000256" key="4">
    <source>
        <dbReference type="ARBA" id="ARBA00022833"/>
    </source>
</evidence>
<keyword evidence="4" id="KW-0862">Zinc</keyword>
<evidence type="ECO:0000313" key="6">
    <source>
        <dbReference type="EMBL" id="VDP09095.1"/>
    </source>
</evidence>
<dbReference type="GO" id="GO:0008270">
    <property type="term" value="F:zinc ion binding"/>
    <property type="evidence" value="ECO:0007669"/>
    <property type="project" value="InterPro"/>
</dbReference>
<dbReference type="GO" id="GO:0072527">
    <property type="term" value="P:pyrimidine-containing compound metabolic process"/>
    <property type="evidence" value="ECO:0007669"/>
    <property type="project" value="UniProtKB-ARBA"/>
</dbReference>
<proteinExistence type="inferred from homology"/>
<dbReference type="AlphaFoldDB" id="A0A183IR09"/>
<evidence type="ECO:0000256" key="1">
    <source>
        <dbReference type="ARBA" id="ARBA00006576"/>
    </source>
</evidence>
<dbReference type="PROSITE" id="PS51747">
    <property type="entry name" value="CYT_DCMP_DEAMINASES_2"/>
    <property type="match status" value="1"/>
</dbReference>
<dbReference type="Proteomes" id="UP000270296">
    <property type="component" value="Unassembled WGS sequence"/>
</dbReference>
<comment type="similarity">
    <text evidence="1">Belongs to the cytidine and deoxycytidylate deaminase family.</text>
</comment>
<dbReference type="PROSITE" id="PS00903">
    <property type="entry name" value="CYT_DCMP_DEAMINASES_1"/>
    <property type="match status" value="1"/>
</dbReference>
<keyword evidence="2" id="KW-0479">Metal-binding</keyword>
<evidence type="ECO:0000256" key="2">
    <source>
        <dbReference type="ARBA" id="ARBA00022723"/>
    </source>
</evidence>
<dbReference type="InterPro" id="IPR016192">
    <property type="entry name" value="APOBEC/CMP_deaminase_Zn-bd"/>
</dbReference>
<dbReference type="GO" id="GO:0055086">
    <property type="term" value="P:nucleobase-containing small molecule metabolic process"/>
    <property type="evidence" value="ECO:0007669"/>
    <property type="project" value="UniProtKB-ARBA"/>
</dbReference>
<accession>A0A183IR09</accession>
<protein>
    <submittedName>
        <fullName evidence="8">CMP/dCMP-type deaminase domain-containing protein</fullName>
    </submittedName>
</protein>
<evidence type="ECO:0000313" key="7">
    <source>
        <dbReference type="Proteomes" id="UP000270296"/>
    </source>
</evidence>
<dbReference type="GO" id="GO:0005829">
    <property type="term" value="C:cytosol"/>
    <property type="evidence" value="ECO:0007669"/>
    <property type="project" value="TreeGrafter"/>
</dbReference>
<sequence length="129" mass="14357">MRSMPSMPRIRQICIVLPIHFARYYPASLLLNFSGCNIENCAYGVTICAERTALAKAVSEGHLHFKALAICSDGDEICAPCGQCRQFMIEFGDFDVYLVNETKKKSKVYTVRSLLPSAFTSADLKNPKV</sequence>
<dbReference type="NCBIfam" id="NF004064">
    <property type="entry name" value="PRK05578.1"/>
    <property type="match status" value="1"/>
</dbReference>
<dbReference type="PANTHER" id="PTHR11644">
    <property type="entry name" value="CYTIDINE DEAMINASE"/>
    <property type="match status" value="1"/>
</dbReference>
<reference evidence="8" key="1">
    <citation type="submission" date="2016-06" db="UniProtKB">
        <authorList>
            <consortium name="WormBaseParasite"/>
        </authorList>
    </citation>
    <scope>IDENTIFICATION</scope>
</reference>
<dbReference type="Pfam" id="PF00383">
    <property type="entry name" value="dCMP_cyt_deam_1"/>
    <property type="match status" value="1"/>
</dbReference>
<name>A0A183IR09_9BILA</name>
<dbReference type="GO" id="GO:0004126">
    <property type="term" value="F:cytidine deaminase activity"/>
    <property type="evidence" value="ECO:0007669"/>
    <property type="project" value="TreeGrafter"/>
</dbReference>
<dbReference type="OrthoDB" id="414540at2759"/>
<evidence type="ECO:0000313" key="8">
    <source>
        <dbReference type="WBParaSite" id="SBAD_0000629201-mRNA-1"/>
    </source>
</evidence>
<dbReference type="InterPro" id="IPR016193">
    <property type="entry name" value="Cytidine_deaminase-like"/>
</dbReference>
<dbReference type="WBParaSite" id="SBAD_0000629201-mRNA-1">
    <property type="protein sequence ID" value="SBAD_0000629201-mRNA-1"/>
    <property type="gene ID" value="SBAD_0000629201"/>
</dbReference>